<proteinExistence type="predicted"/>
<dbReference type="InterPro" id="IPR008780">
    <property type="entry name" value="Plasmodium_Vir"/>
</dbReference>
<reference evidence="5" key="1">
    <citation type="submission" date="2016-05" db="EMBL/GenBank/DDBJ databases">
        <authorList>
            <person name="Naeem R."/>
        </authorList>
    </citation>
    <scope>NUCLEOTIDE SEQUENCE [LARGE SCALE GENOMIC DNA]</scope>
</reference>
<accession>A0A1A9ACT6</accession>
<evidence type="ECO:0000313" key="3">
    <source>
        <dbReference type="EMBL" id="SBT58671.1"/>
    </source>
</evidence>
<organism evidence="2 5">
    <name type="scientific">Plasmodium ovale wallikeri</name>
    <dbReference type="NCBI Taxonomy" id="864142"/>
    <lineage>
        <taxon>Eukaryota</taxon>
        <taxon>Sar</taxon>
        <taxon>Alveolata</taxon>
        <taxon>Apicomplexa</taxon>
        <taxon>Aconoidasida</taxon>
        <taxon>Haemosporida</taxon>
        <taxon>Plasmodiidae</taxon>
        <taxon>Plasmodium</taxon>
        <taxon>Plasmodium (Plasmodium)</taxon>
    </lineage>
</organism>
<dbReference type="Pfam" id="PF05795">
    <property type="entry name" value="Plasmodium_Vir"/>
    <property type="match status" value="2"/>
</dbReference>
<evidence type="ECO:0000256" key="1">
    <source>
        <dbReference type="SAM" id="MobiDB-lite"/>
    </source>
</evidence>
<keyword evidence="5" id="KW-1185">Reference proteome</keyword>
<gene>
    <name evidence="2" type="ORF">POVWA1_066250</name>
    <name evidence="3" type="ORF">POVWA2_086400</name>
</gene>
<evidence type="ECO:0000313" key="2">
    <source>
        <dbReference type="EMBL" id="SBT54314.1"/>
    </source>
</evidence>
<evidence type="ECO:0000313" key="4">
    <source>
        <dbReference type="Proteomes" id="UP000078550"/>
    </source>
</evidence>
<reference evidence="4" key="2">
    <citation type="submission" date="2016-05" db="EMBL/GenBank/DDBJ databases">
        <authorList>
            <person name="Naeem Raeece"/>
        </authorList>
    </citation>
    <scope>NUCLEOTIDE SEQUENCE [LARGE SCALE GENOMIC DNA]</scope>
</reference>
<dbReference type="Proteomes" id="UP000078550">
    <property type="component" value="Unassembled WGS sequence"/>
</dbReference>
<feature type="region of interest" description="Disordered" evidence="1">
    <location>
        <begin position="240"/>
        <end position="260"/>
    </location>
</feature>
<reference evidence="2" key="3">
    <citation type="submission" date="2016-05" db="EMBL/GenBank/DDBJ databases">
        <authorList>
            <person name="Lavstsen T."/>
            <person name="Jespersen J.S."/>
        </authorList>
    </citation>
    <scope>NUCLEOTIDE SEQUENCE [LARGE SCALE GENOMIC DNA]</scope>
</reference>
<sequence>MESGNSLGLRGDIEKYLSVLPSVHFYNIMKTDYNDLSNYSQQCDTDSVHLHKNEAKQICEKILRYLHKHTTLIDDKTEYDVCILLNYWIYDELTNIFGDEYILDKFDFAFSSLQYIWNYPNAELKNTPYYNKCKPNFDIFKPDDWKRRRELYEYYVDYKTMISTAKSFDNVCKAIYKKIEEKKDLYEYFGNICRTKSDDCPEFYNDCIPYNPTLVLPTLTCPDNINPPRVLEVASQALSTHHTLEQEEETGPLPYNSDTELMQQNSDIGTKVGKSVLGIAPIALTASAVYRFTPLGQWIRKLAGSNHNITGNGFGDEAQESENMFFDGSENYISYQPI</sequence>
<dbReference type="EMBL" id="FLRD01000492">
    <property type="protein sequence ID" value="SBT54314.1"/>
    <property type="molecule type" value="Genomic_DNA"/>
</dbReference>
<name>A0A1A9ACT6_PLAOA</name>
<dbReference type="AlphaFoldDB" id="A0A1A9ACT6"/>
<evidence type="ECO:0000313" key="5">
    <source>
        <dbReference type="Proteomes" id="UP000078555"/>
    </source>
</evidence>
<dbReference type="Proteomes" id="UP000078555">
    <property type="component" value="Unassembled WGS sequence"/>
</dbReference>
<dbReference type="EMBL" id="FLRE01002470">
    <property type="protein sequence ID" value="SBT58671.1"/>
    <property type="molecule type" value="Genomic_DNA"/>
</dbReference>
<protein>
    <submittedName>
        <fullName evidence="2">PIR Superfamily Protein</fullName>
    </submittedName>
</protein>